<proteinExistence type="predicted"/>
<organism evidence="1 2">
    <name type="scientific">Rhizopus delemar (strain RA 99-880 / ATCC MYA-4621 / FGSC 9543 / NRRL 43880)</name>
    <name type="common">Mucormycosis agent</name>
    <name type="synonym">Rhizopus arrhizus var. delemar</name>
    <dbReference type="NCBI Taxonomy" id="246409"/>
    <lineage>
        <taxon>Eukaryota</taxon>
        <taxon>Fungi</taxon>
        <taxon>Fungi incertae sedis</taxon>
        <taxon>Mucoromycota</taxon>
        <taxon>Mucoromycotina</taxon>
        <taxon>Mucoromycetes</taxon>
        <taxon>Mucorales</taxon>
        <taxon>Mucorineae</taxon>
        <taxon>Rhizopodaceae</taxon>
        <taxon>Rhizopus</taxon>
    </lineage>
</organism>
<evidence type="ECO:0000313" key="2">
    <source>
        <dbReference type="Proteomes" id="UP000009138"/>
    </source>
</evidence>
<dbReference type="VEuPathDB" id="FungiDB:RO3G_03475"/>
<dbReference type="AlphaFoldDB" id="I1BRE0"/>
<protein>
    <submittedName>
        <fullName evidence="1">Uncharacterized protein</fullName>
    </submittedName>
</protein>
<dbReference type="RefSeq" id="XP_067514166.1">
    <property type="nucleotide sequence ID" value="XM_067658065.1"/>
</dbReference>
<dbReference type="InParanoid" id="I1BRE0"/>
<keyword evidence="2" id="KW-1185">Reference proteome</keyword>
<accession>I1BRE0</accession>
<dbReference type="Proteomes" id="UP000009138">
    <property type="component" value="Unassembled WGS sequence"/>
</dbReference>
<dbReference type="GeneID" id="93610446"/>
<sequence>MAVKSARGIHLSILKKGLKIDKEAVEMMGYPDNKKNLYVVIHTIGHEAN</sequence>
<dbReference type="EMBL" id="CH476733">
    <property type="protein sequence ID" value="EIE78770.1"/>
    <property type="molecule type" value="Genomic_DNA"/>
</dbReference>
<name>I1BRE0_RHIO9</name>
<gene>
    <name evidence="1" type="ORF">RO3G_03475</name>
</gene>
<reference evidence="1 2" key="1">
    <citation type="journal article" date="2009" name="PLoS Genet.">
        <title>Genomic analysis of the basal lineage fungus Rhizopus oryzae reveals a whole-genome duplication.</title>
        <authorList>
            <person name="Ma L.-J."/>
            <person name="Ibrahim A.S."/>
            <person name="Skory C."/>
            <person name="Grabherr M.G."/>
            <person name="Burger G."/>
            <person name="Butler M."/>
            <person name="Elias M."/>
            <person name="Idnurm A."/>
            <person name="Lang B.F."/>
            <person name="Sone T."/>
            <person name="Abe A."/>
            <person name="Calvo S.E."/>
            <person name="Corrochano L.M."/>
            <person name="Engels R."/>
            <person name="Fu J."/>
            <person name="Hansberg W."/>
            <person name="Kim J.-M."/>
            <person name="Kodira C.D."/>
            <person name="Koehrsen M.J."/>
            <person name="Liu B."/>
            <person name="Miranda-Saavedra D."/>
            <person name="O'Leary S."/>
            <person name="Ortiz-Castellanos L."/>
            <person name="Poulter R."/>
            <person name="Rodriguez-Romero J."/>
            <person name="Ruiz-Herrera J."/>
            <person name="Shen Y.-Q."/>
            <person name="Zeng Q."/>
            <person name="Galagan J."/>
            <person name="Birren B.W."/>
            <person name="Cuomo C.A."/>
            <person name="Wickes B.L."/>
        </authorList>
    </citation>
    <scope>NUCLEOTIDE SEQUENCE [LARGE SCALE GENOMIC DNA]</scope>
    <source>
        <strain evidence="2">RA 99-880 / ATCC MYA-4621 / FGSC 9543 / NRRL 43880</strain>
    </source>
</reference>
<evidence type="ECO:0000313" key="1">
    <source>
        <dbReference type="EMBL" id="EIE78770.1"/>
    </source>
</evidence>